<evidence type="ECO:0000313" key="2">
    <source>
        <dbReference type="EMBL" id="CAL1680805.1"/>
    </source>
</evidence>
<dbReference type="AlphaFoldDB" id="A0AAV2NM40"/>
<feature type="compositionally biased region" description="Basic and acidic residues" evidence="1">
    <location>
        <begin position="118"/>
        <end position="128"/>
    </location>
</feature>
<feature type="region of interest" description="Disordered" evidence="1">
    <location>
        <begin position="100"/>
        <end position="128"/>
    </location>
</feature>
<keyword evidence="3" id="KW-1185">Reference proteome</keyword>
<dbReference type="EMBL" id="OZ034825">
    <property type="protein sequence ID" value="CAL1680805.1"/>
    <property type="molecule type" value="Genomic_DNA"/>
</dbReference>
<sequence length="198" mass="22846">MTKFTKREILDVILRNNTVESGMHYIFAKLNYAEKDIDDEGKKRLRALISSLRSKRNSKFQVARRILSKFEKCNAEWLDSEFKIDSCQLISEKSAQQLVSPAHACPGPGRPSLAFQNKSDRPKRRDASAISAELKHDPHHLLHASRYAARHSGNVDLSTILNKVVQNSEQNQQKSENCWTPLKFYSDEKPRRRLLHTF</sequence>
<accession>A0AAV2NM40</accession>
<protein>
    <submittedName>
        <fullName evidence="2">Uncharacterized protein</fullName>
    </submittedName>
</protein>
<gene>
    <name evidence="2" type="ORF">LPLAT_LOCUS6764</name>
</gene>
<name>A0AAV2NM40_9HYME</name>
<proteinExistence type="predicted"/>
<reference evidence="2" key="1">
    <citation type="submission" date="2024-04" db="EMBL/GenBank/DDBJ databases">
        <authorList>
            <consortium name="Molecular Ecology Group"/>
        </authorList>
    </citation>
    <scope>NUCLEOTIDE SEQUENCE</scope>
</reference>
<dbReference type="Proteomes" id="UP001497644">
    <property type="component" value="Chromosome 2"/>
</dbReference>
<evidence type="ECO:0000256" key="1">
    <source>
        <dbReference type="SAM" id="MobiDB-lite"/>
    </source>
</evidence>
<organism evidence="2 3">
    <name type="scientific">Lasius platythorax</name>
    <dbReference type="NCBI Taxonomy" id="488582"/>
    <lineage>
        <taxon>Eukaryota</taxon>
        <taxon>Metazoa</taxon>
        <taxon>Ecdysozoa</taxon>
        <taxon>Arthropoda</taxon>
        <taxon>Hexapoda</taxon>
        <taxon>Insecta</taxon>
        <taxon>Pterygota</taxon>
        <taxon>Neoptera</taxon>
        <taxon>Endopterygota</taxon>
        <taxon>Hymenoptera</taxon>
        <taxon>Apocrita</taxon>
        <taxon>Aculeata</taxon>
        <taxon>Formicoidea</taxon>
        <taxon>Formicidae</taxon>
        <taxon>Formicinae</taxon>
        <taxon>Lasius</taxon>
        <taxon>Lasius</taxon>
    </lineage>
</organism>
<evidence type="ECO:0000313" key="3">
    <source>
        <dbReference type="Proteomes" id="UP001497644"/>
    </source>
</evidence>